<evidence type="ECO:0000256" key="2">
    <source>
        <dbReference type="SAM" id="MobiDB-lite"/>
    </source>
</evidence>
<feature type="region of interest" description="Disordered" evidence="2">
    <location>
        <begin position="821"/>
        <end position="841"/>
    </location>
</feature>
<feature type="compositionally biased region" description="Basic and acidic residues" evidence="2">
    <location>
        <begin position="1256"/>
        <end position="1270"/>
    </location>
</feature>
<feature type="coiled-coil region" evidence="1">
    <location>
        <begin position="1054"/>
        <end position="1119"/>
    </location>
</feature>
<evidence type="ECO:0000256" key="1">
    <source>
        <dbReference type="SAM" id="Coils"/>
    </source>
</evidence>
<evidence type="ECO:0000313" key="3">
    <source>
        <dbReference type="EMBL" id="KAL3852521.1"/>
    </source>
</evidence>
<feature type="region of interest" description="Disordered" evidence="2">
    <location>
        <begin position="245"/>
        <end position="292"/>
    </location>
</feature>
<keyword evidence="1" id="KW-0175">Coiled coil</keyword>
<accession>A0ABD3UU30</accession>
<protein>
    <recommendedName>
        <fullName evidence="5">Trichohyalin-like</fullName>
    </recommendedName>
</protein>
<keyword evidence="4" id="KW-1185">Reference proteome</keyword>
<feature type="region of interest" description="Disordered" evidence="2">
    <location>
        <begin position="365"/>
        <end position="404"/>
    </location>
</feature>
<comment type="caution">
    <text evidence="3">The sequence shown here is derived from an EMBL/GenBank/DDBJ whole genome shotgun (WGS) entry which is preliminary data.</text>
</comment>
<dbReference type="Proteomes" id="UP001634394">
    <property type="component" value="Unassembled WGS sequence"/>
</dbReference>
<dbReference type="EMBL" id="JBJQND010000015">
    <property type="protein sequence ID" value="KAL3852521.1"/>
    <property type="molecule type" value="Genomic_DNA"/>
</dbReference>
<feature type="non-terminal residue" evidence="3">
    <location>
        <position position="1"/>
    </location>
</feature>
<feature type="coiled-coil region" evidence="1">
    <location>
        <begin position="1199"/>
        <end position="1226"/>
    </location>
</feature>
<proteinExistence type="predicted"/>
<name>A0ABD3UU30_SINWO</name>
<organism evidence="3 4">
    <name type="scientific">Sinanodonta woodiana</name>
    <name type="common">Chinese pond mussel</name>
    <name type="synonym">Anodonta woodiana</name>
    <dbReference type="NCBI Taxonomy" id="1069815"/>
    <lineage>
        <taxon>Eukaryota</taxon>
        <taxon>Metazoa</taxon>
        <taxon>Spiralia</taxon>
        <taxon>Lophotrochozoa</taxon>
        <taxon>Mollusca</taxon>
        <taxon>Bivalvia</taxon>
        <taxon>Autobranchia</taxon>
        <taxon>Heteroconchia</taxon>
        <taxon>Palaeoheterodonta</taxon>
        <taxon>Unionida</taxon>
        <taxon>Unionoidea</taxon>
        <taxon>Unionidae</taxon>
        <taxon>Unioninae</taxon>
        <taxon>Sinanodonta</taxon>
    </lineage>
</organism>
<evidence type="ECO:0008006" key="5">
    <source>
        <dbReference type="Google" id="ProtNLM"/>
    </source>
</evidence>
<sequence length="1315" mass="154926">DHLMDLLERKHRHERQIFNHMLSQTDKYSDIQQMAALSTQQQRQDKLCKLRSERLSQIQGGQKEVQEILQEAVIIKTEDRRHKLSWGENSEGLDDQQVNMSLMGDLLEQQNSEAERILQSTADKAEADILDKQRQVISDRDKGVCENIAQVVFTMDSEDMDPEADLVEALEGKYDALRDQLLAEALIKELGESEWNRMTEKEKQKRMLQLKLKERQLRKAGKYDEAAALLGDFLKTQDTLRQLMGDTKEEQKRRAEERLKKRKLRLQQGMTEEECDKLEAKEKAEEEEEDKQRKRNILLDLQHRFEKEKEELLKRIHEGADEFERERERQSLLTKLRRDQRLAREEDKFESAALILGLADKHDKNSLEERQRQEQLARDRLEAARQQRRQGQPFKENEEDERELTDVDHENISALQEAAVRDLDHKHRKERDLFIQLLNEQTTGEHRDAARNMNDEERDEKLQELSEIYKLWQRSDDKNPSQEKELLEEAVGTRVEDLQQKFQKEGEVKSDDDLQVTLLADLQQQQDRESQKLLSNLQDMDLKTLQKLCRAQTTLKQKDNHANVATVLLDQDEEDAITHVQHGETTEEEVSEKKLMKALESKYDAVRDKLFLEALIKEYGEQEWNKLTEIERQRKLVRMKLKERKLRKEGKLDMAAGILSDYEQNEKLLEEIFGESKLDQKQKLQERLRRRKELIKQRQAEGLATDEATINTIIEEEQRKEEEENKKRRRNILLELQNCFDDEKAAIMGALKRQKDKIAEDRERQIAMAKLKRDKRRLQKEAKLQSVAMLISSAKEYEQRREEGLLAERERQRAVARERLSARIKKRQGKNSTEENLNQSQLEEIIQDATEGRTLAEAVLETVETRQIEERNIMVNLIETVRADKTFTSKAKNMSDEDLKSTLMRLEKEQKKWRKQSEKKATSLKEDSMTPKEWEKHLKEVDLNKSKQFKFLTEALADRIEVEKRQMPEGSGLGPDEMMKEIEVSILTDLQEKQKCETNAVENVLENNDDMTHKKMRDIQKLALQEGWFDNVSATVFQMSDSLPVDDPDLHEIEMGLQEQLHEINKEYEMKKEQAIEQARRDAKPGETIDEEAIVRKLSEEYENKKETIKEEMMLQRELTMERLAARKRDKQAQEYEQLTAQALIKMASSQSENIKNQADEAHEKQRSLSLFGKLQRERTAVSLTLSEDEKQAQYNRLMHSHMAHKEKLEEQRKRQEDMLRRKLANKKGMKQDDVVTELFNLGERQKTVLEKFKEDDKDRQRLKVKEKLANKKRKHGSTGGASSEQMADGNSFKLQKHCCNEMIQFQLKEVAEEQ</sequence>
<gene>
    <name evidence="3" type="ORF">ACJMK2_016149</name>
</gene>
<feature type="compositionally biased region" description="Basic and acidic residues" evidence="2">
    <location>
        <begin position="246"/>
        <end position="259"/>
    </location>
</feature>
<feature type="compositionally biased region" description="Polar residues" evidence="2">
    <location>
        <begin position="830"/>
        <end position="841"/>
    </location>
</feature>
<feature type="region of interest" description="Disordered" evidence="2">
    <location>
        <begin position="1256"/>
        <end position="1289"/>
    </location>
</feature>
<evidence type="ECO:0000313" key="4">
    <source>
        <dbReference type="Proteomes" id="UP001634394"/>
    </source>
</evidence>
<reference evidence="3 4" key="1">
    <citation type="submission" date="2024-11" db="EMBL/GenBank/DDBJ databases">
        <title>Chromosome-level genome assembly of the freshwater bivalve Anodonta woodiana.</title>
        <authorList>
            <person name="Chen X."/>
        </authorList>
    </citation>
    <scope>NUCLEOTIDE SEQUENCE [LARGE SCALE GENOMIC DNA]</scope>
    <source>
        <strain evidence="3">MN2024</strain>
        <tissue evidence="3">Gills</tissue>
    </source>
</reference>
<feature type="compositionally biased region" description="Basic and acidic residues" evidence="2">
    <location>
        <begin position="365"/>
        <end position="385"/>
    </location>
</feature>